<proteinExistence type="predicted"/>
<dbReference type="SMART" id="SM00213">
    <property type="entry name" value="UBQ"/>
    <property type="match status" value="1"/>
</dbReference>
<organism evidence="3 4">
    <name type="scientific">Psilocybe cf. subviscida</name>
    <dbReference type="NCBI Taxonomy" id="2480587"/>
    <lineage>
        <taxon>Eukaryota</taxon>
        <taxon>Fungi</taxon>
        <taxon>Dikarya</taxon>
        <taxon>Basidiomycota</taxon>
        <taxon>Agaricomycotina</taxon>
        <taxon>Agaricomycetes</taxon>
        <taxon>Agaricomycetidae</taxon>
        <taxon>Agaricales</taxon>
        <taxon>Agaricineae</taxon>
        <taxon>Strophariaceae</taxon>
        <taxon>Psilocybe</taxon>
    </lineage>
</organism>
<dbReference type="EMBL" id="JAACJJ010000028">
    <property type="protein sequence ID" value="KAF5322311.1"/>
    <property type="molecule type" value="Genomic_DNA"/>
</dbReference>
<comment type="caution">
    <text evidence="3">The sequence shown here is derived from an EMBL/GenBank/DDBJ whole genome shotgun (WGS) entry which is preliminary data.</text>
</comment>
<name>A0A8H5BFT1_9AGAR</name>
<keyword evidence="4" id="KW-1185">Reference proteome</keyword>
<dbReference type="SUPFAM" id="SSF54236">
    <property type="entry name" value="Ubiquitin-like"/>
    <property type="match status" value="1"/>
</dbReference>
<dbReference type="FunFam" id="3.10.20.90:FF:000023">
    <property type="entry name" value="NEDD8 protein"/>
    <property type="match status" value="1"/>
</dbReference>
<evidence type="ECO:0000256" key="1">
    <source>
        <dbReference type="ARBA" id="ARBA00022786"/>
    </source>
</evidence>
<dbReference type="OrthoDB" id="419317at2759"/>
<dbReference type="InterPro" id="IPR000626">
    <property type="entry name" value="Ubiquitin-like_dom"/>
</dbReference>
<dbReference type="Proteomes" id="UP000567179">
    <property type="component" value="Unassembled WGS sequence"/>
</dbReference>
<dbReference type="PRINTS" id="PR00348">
    <property type="entry name" value="UBIQUITIN"/>
</dbReference>
<dbReference type="InterPro" id="IPR050158">
    <property type="entry name" value="Ubiquitin_ubiquitin-like"/>
</dbReference>
<dbReference type="InterPro" id="IPR029071">
    <property type="entry name" value="Ubiquitin-like_domsf"/>
</dbReference>
<gene>
    <name evidence="3" type="ORF">D9619_000143</name>
</gene>
<sequence>MLIKVKTLTGKEIELDIDPDDKITRIKEKVEEQSGVPPQQQRLIYSGRQMQDDKSARDFNIAAGAVLHLVLALRGGR</sequence>
<evidence type="ECO:0000313" key="3">
    <source>
        <dbReference type="EMBL" id="KAF5322311.1"/>
    </source>
</evidence>
<dbReference type="Gene3D" id="3.10.20.90">
    <property type="entry name" value="Phosphatidylinositol 3-kinase Catalytic Subunit, Chain A, domain 1"/>
    <property type="match status" value="1"/>
</dbReference>
<reference evidence="3 4" key="1">
    <citation type="journal article" date="2020" name="ISME J.">
        <title>Uncovering the hidden diversity of litter-decomposition mechanisms in mushroom-forming fungi.</title>
        <authorList>
            <person name="Floudas D."/>
            <person name="Bentzer J."/>
            <person name="Ahren D."/>
            <person name="Johansson T."/>
            <person name="Persson P."/>
            <person name="Tunlid A."/>
        </authorList>
    </citation>
    <scope>NUCLEOTIDE SEQUENCE [LARGE SCALE GENOMIC DNA]</scope>
    <source>
        <strain evidence="3 4">CBS 101986</strain>
    </source>
</reference>
<dbReference type="InterPro" id="IPR038738">
    <property type="entry name" value="Nedd8-like"/>
</dbReference>
<dbReference type="CDD" id="cd01806">
    <property type="entry name" value="Ubl_NEDD8"/>
    <property type="match status" value="1"/>
</dbReference>
<accession>A0A8H5BFT1</accession>
<dbReference type="PANTHER" id="PTHR10666">
    <property type="entry name" value="UBIQUITIN"/>
    <property type="match status" value="1"/>
</dbReference>
<keyword evidence="1" id="KW-0833">Ubl conjugation pathway</keyword>
<feature type="domain" description="Ubiquitin-like" evidence="2">
    <location>
        <begin position="1"/>
        <end position="76"/>
    </location>
</feature>
<dbReference type="PROSITE" id="PS00299">
    <property type="entry name" value="UBIQUITIN_1"/>
    <property type="match status" value="1"/>
</dbReference>
<evidence type="ECO:0000259" key="2">
    <source>
        <dbReference type="PROSITE" id="PS50053"/>
    </source>
</evidence>
<dbReference type="InterPro" id="IPR019954">
    <property type="entry name" value="Ubiquitin_CS"/>
</dbReference>
<evidence type="ECO:0000313" key="4">
    <source>
        <dbReference type="Proteomes" id="UP000567179"/>
    </source>
</evidence>
<dbReference type="AlphaFoldDB" id="A0A8H5BFT1"/>
<dbReference type="InterPro" id="IPR019956">
    <property type="entry name" value="Ubiquitin_dom"/>
</dbReference>
<dbReference type="PROSITE" id="PS50053">
    <property type="entry name" value="UBIQUITIN_2"/>
    <property type="match status" value="1"/>
</dbReference>
<protein>
    <recommendedName>
        <fullName evidence="2">Ubiquitin-like domain-containing protein</fullName>
    </recommendedName>
</protein>
<dbReference type="Pfam" id="PF00240">
    <property type="entry name" value="ubiquitin"/>
    <property type="match status" value="1"/>
</dbReference>